<keyword evidence="5 6" id="KW-0413">Isomerase</keyword>
<evidence type="ECO:0000256" key="7">
    <source>
        <dbReference type="SAM" id="SignalP"/>
    </source>
</evidence>
<dbReference type="Pfam" id="PF00254">
    <property type="entry name" value="FKBP_C"/>
    <property type="match status" value="1"/>
</dbReference>
<accession>A0A212JBX2</accession>
<dbReference type="SUPFAM" id="SSF54534">
    <property type="entry name" value="FKBP-like"/>
    <property type="match status" value="1"/>
</dbReference>
<dbReference type="Gene3D" id="3.10.50.40">
    <property type="match status" value="1"/>
</dbReference>
<evidence type="ECO:0000256" key="3">
    <source>
        <dbReference type="ARBA" id="ARBA00013194"/>
    </source>
</evidence>
<sequence length="340" mass="36398">MKKLLLFSLVACAILSPEGLLAQKKTTSKKIVAAEPILSTQADTISYALGVNMVQSGLKPYLSQMGVIADTAAVRADYTSKIEKEADAAKQSKLKVEMASKLDSLTKANAANLEEFLVGFAQTIKQDKSKSAFNSGVAIGSQLSTMTDNFSKEILGGAGKLNIDAFVSAFSNSLKDEKLLIEGSEGIIQDAAQKAQEVNEAKKAEEMKAEYASQIAEGDKFMAENKAANGVVTLPSGLQYKIITEGTGAKPAATDRVTVHYKGTLLDGTVFDSSIERGEPTTFGVGQVIKGWTEALLLMPVGSKWMLYIPYDLAYGAREQGSIKPFSNLIFEVELIDIAK</sequence>
<dbReference type="GO" id="GO:0006457">
    <property type="term" value="P:protein folding"/>
    <property type="evidence" value="ECO:0007669"/>
    <property type="project" value="InterPro"/>
</dbReference>
<dbReference type="GO" id="GO:0003755">
    <property type="term" value="F:peptidyl-prolyl cis-trans isomerase activity"/>
    <property type="evidence" value="ECO:0007669"/>
    <property type="project" value="UniProtKB-KW"/>
</dbReference>
<comment type="similarity">
    <text evidence="2">Belongs to the FKBP-type PPIase family.</text>
</comment>
<dbReference type="FunFam" id="3.10.50.40:FF:000006">
    <property type="entry name" value="Peptidyl-prolyl cis-trans isomerase"/>
    <property type="match status" value="1"/>
</dbReference>
<evidence type="ECO:0000313" key="9">
    <source>
        <dbReference type="EMBL" id="SBV96973.1"/>
    </source>
</evidence>
<feature type="domain" description="PPIase FKBP-type" evidence="8">
    <location>
        <begin position="254"/>
        <end position="339"/>
    </location>
</feature>
<evidence type="ECO:0000256" key="2">
    <source>
        <dbReference type="ARBA" id="ARBA00006577"/>
    </source>
</evidence>
<evidence type="ECO:0000256" key="1">
    <source>
        <dbReference type="ARBA" id="ARBA00000971"/>
    </source>
</evidence>
<dbReference type="Gene3D" id="1.10.287.460">
    <property type="entry name" value="Peptidyl-prolyl cis-trans isomerase, FKBP-type, N-terminal domain"/>
    <property type="match status" value="1"/>
</dbReference>
<keyword evidence="4 6" id="KW-0697">Rotamase</keyword>
<proteinExistence type="inferred from homology"/>
<dbReference type="RefSeq" id="WP_296940039.1">
    <property type="nucleotide sequence ID" value="NZ_LT599032.1"/>
</dbReference>
<reference evidence="9" key="1">
    <citation type="submission" date="2016-04" db="EMBL/GenBank/DDBJ databases">
        <authorList>
            <person name="Evans L.H."/>
            <person name="Alamgir A."/>
            <person name="Owens N."/>
            <person name="Weber N.D."/>
            <person name="Virtaneva K."/>
            <person name="Barbian K."/>
            <person name="Babar A."/>
            <person name="Rosenke K."/>
        </authorList>
    </citation>
    <scope>NUCLEOTIDE SEQUENCE</scope>
    <source>
        <strain evidence="9">86-1</strain>
    </source>
</reference>
<dbReference type="InterPro" id="IPR000774">
    <property type="entry name" value="PPIase_FKBP_N"/>
</dbReference>
<dbReference type="PROSITE" id="PS50059">
    <property type="entry name" value="FKBP_PPIASE"/>
    <property type="match status" value="1"/>
</dbReference>
<dbReference type="EMBL" id="FLUM01000001">
    <property type="protein sequence ID" value="SBV96973.1"/>
    <property type="molecule type" value="Genomic_DNA"/>
</dbReference>
<name>A0A212JBX2_9BACT</name>
<evidence type="ECO:0000256" key="5">
    <source>
        <dbReference type="ARBA" id="ARBA00023235"/>
    </source>
</evidence>
<feature type="chain" id="PRO_5012487977" description="peptidylprolyl isomerase" evidence="7">
    <location>
        <begin position="23"/>
        <end position="340"/>
    </location>
</feature>
<comment type="catalytic activity">
    <reaction evidence="1 6">
        <text>[protein]-peptidylproline (omega=180) = [protein]-peptidylproline (omega=0)</text>
        <dbReference type="Rhea" id="RHEA:16237"/>
        <dbReference type="Rhea" id="RHEA-COMP:10747"/>
        <dbReference type="Rhea" id="RHEA-COMP:10748"/>
        <dbReference type="ChEBI" id="CHEBI:83833"/>
        <dbReference type="ChEBI" id="CHEBI:83834"/>
        <dbReference type="EC" id="5.2.1.8"/>
    </reaction>
</comment>
<evidence type="ECO:0000256" key="4">
    <source>
        <dbReference type="ARBA" id="ARBA00023110"/>
    </source>
</evidence>
<dbReference type="InterPro" id="IPR036944">
    <property type="entry name" value="PPIase_FKBP_N_sf"/>
</dbReference>
<protein>
    <recommendedName>
        <fullName evidence="3 6">peptidylprolyl isomerase</fullName>
        <ecNumber evidence="3 6">5.2.1.8</ecNumber>
    </recommendedName>
</protein>
<dbReference type="PANTHER" id="PTHR43811">
    <property type="entry name" value="FKBP-TYPE PEPTIDYL-PROLYL CIS-TRANS ISOMERASE FKPA"/>
    <property type="match status" value="1"/>
</dbReference>
<dbReference type="EC" id="5.2.1.8" evidence="3 6"/>
<dbReference type="AlphaFoldDB" id="A0A212JBX2"/>
<dbReference type="Pfam" id="PF01346">
    <property type="entry name" value="FKBP_N"/>
    <property type="match status" value="1"/>
</dbReference>
<gene>
    <name evidence="9" type="ORF">KL86DYS1_11788</name>
</gene>
<evidence type="ECO:0000259" key="8">
    <source>
        <dbReference type="PROSITE" id="PS50059"/>
    </source>
</evidence>
<keyword evidence="7" id="KW-0732">Signal</keyword>
<evidence type="ECO:0000256" key="6">
    <source>
        <dbReference type="PROSITE-ProRule" id="PRU00277"/>
    </source>
</evidence>
<dbReference type="InterPro" id="IPR046357">
    <property type="entry name" value="PPIase_dom_sf"/>
</dbReference>
<dbReference type="InterPro" id="IPR001179">
    <property type="entry name" value="PPIase_FKBP_dom"/>
</dbReference>
<dbReference type="PANTHER" id="PTHR43811:SF19">
    <property type="entry name" value="39 KDA FK506-BINDING NUCLEAR PROTEIN"/>
    <property type="match status" value="1"/>
</dbReference>
<feature type="signal peptide" evidence="7">
    <location>
        <begin position="1"/>
        <end position="22"/>
    </location>
</feature>
<organism evidence="9">
    <name type="scientific">uncultured Dysgonomonas sp</name>
    <dbReference type="NCBI Taxonomy" id="206096"/>
    <lineage>
        <taxon>Bacteria</taxon>
        <taxon>Pseudomonadati</taxon>
        <taxon>Bacteroidota</taxon>
        <taxon>Bacteroidia</taxon>
        <taxon>Bacteroidales</taxon>
        <taxon>Dysgonomonadaceae</taxon>
        <taxon>Dysgonomonas</taxon>
        <taxon>environmental samples</taxon>
    </lineage>
</organism>